<protein>
    <submittedName>
        <fullName evidence="3">MarR family transcriptional regulator</fullName>
    </submittedName>
</protein>
<dbReference type="PANTHER" id="PTHR33164:SF95">
    <property type="entry name" value="TRANSCRIPTIONAL REGULATOR"/>
    <property type="match status" value="1"/>
</dbReference>
<reference evidence="3 4" key="1">
    <citation type="submission" date="2018-04" db="EMBL/GenBank/DDBJ databases">
        <title>Novel actinobacteria from marine sediment.</title>
        <authorList>
            <person name="Ng Z.Y."/>
            <person name="Tan G.Y.A."/>
        </authorList>
    </citation>
    <scope>NUCLEOTIDE SEQUENCE [LARGE SCALE GENOMIC DNA]</scope>
    <source>
        <strain evidence="3 4">TPS81</strain>
    </source>
</reference>
<dbReference type="Gene3D" id="1.10.10.10">
    <property type="entry name" value="Winged helix-like DNA-binding domain superfamily/Winged helix DNA-binding domain"/>
    <property type="match status" value="1"/>
</dbReference>
<dbReference type="InterPro" id="IPR039422">
    <property type="entry name" value="MarR/SlyA-like"/>
</dbReference>
<dbReference type="EMBL" id="QEIN01000145">
    <property type="protein sequence ID" value="RCV55502.1"/>
    <property type="molecule type" value="Genomic_DNA"/>
</dbReference>
<dbReference type="SMART" id="SM00347">
    <property type="entry name" value="HTH_MARR"/>
    <property type="match status" value="1"/>
</dbReference>
<dbReference type="PANTHER" id="PTHR33164">
    <property type="entry name" value="TRANSCRIPTIONAL REGULATOR, MARR FAMILY"/>
    <property type="match status" value="1"/>
</dbReference>
<feature type="domain" description="HTH marR-type" evidence="2">
    <location>
        <begin position="19"/>
        <end position="152"/>
    </location>
</feature>
<dbReference type="RefSeq" id="WP_114400209.1">
    <property type="nucleotide sequence ID" value="NZ_QEIM01000194.1"/>
</dbReference>
<dbReference type="SUPFAM" id="SSF46785">
    <property type="entry name" value="Winged helix' DNA-binding domain"/>
    <property type="match status" value="1"/>
</dbReference>
<feature type="region of interest" description="Disordered" evidence="1">
    <location>
        <begin position="1"/>
        <end position="26"/>
    </location>
</feature>
<gene>
    <name evidence="3" type="ORF">DEF24_17865</name>
</gene>
<dbReference type="Pfam" id="PF12802">
    <property type="entry name" value="MarR_2"/>
    <property type="match status" value="1"/>
</dbReference>
<dbReference type="InterPro" id="IPR036390">
    <property type="entry name" value="WH_DNA-bd_sf"/>
</dbReference>
<dbReference type="PROSITE" id="PS50995">
    <property type="entry name" value="HTH_MARR_2"/>
    <property type="match status" value="1"/>
</dbReference>
<evidence type="ECO:0000256" key="1">
    <source>
        <dbReference type="SAM" id="MobiDB-lite"/>
    </source>
</evidence>
<name>A0A368T2A9_9ACTN</name>
<dbReference type="InterPro" id="IPR036388">
    <property type="entry name" value="WH-like_DNA-bd_sf"/>
</dbReference>
<dbReference type="InterPro" id="IPR000835">
    <property type="entry name" value="HTH_MarR-typ"/>
</dbReference>
<evidence type="ECO:0000259" key="2">
    <source>
        <dbReference type="PROSITE" id="PS50995"/>
    </source>
</evidence>
<proteinExistence type="predicted"/>
<dbReference type="GO" id="GO:0003700">
    <property type="term" value="F:DNA-binding transcription factor activity"/>
    <property type="evidence" value="ECO:0007669"/>
    <property type="project" value="InterPro"/>
</dbReference>
<accession>A0A368T2A9</accession>
<evidence type="ECO:0000313" key="4">
    <source>
        <dbReference type="Proteomes" id="UP000253318"/>
    </source>
</evidence>
<sequence length="154" mass="17129">MRLSDQPPRADDAPASDAPAGTGTLLGQAARLAADEFAEALRPHGLRPRDARVLAHIDAAGPRSQQEIGRTLGIDRTTMVGVVDHLTEKGLVERVRDPRDRRRYEVRLTREGTSVYRDHVAHLTRDADARLLAPLNTAERATLHRLLVRLLRRT</sequence>
<comment type="caution">
    <text evidence="3">The sequence shown here is derived from an EMBL/GenBank/DDBJ whole genome shotgun (WGS) entry which is preliminary data.</text>
</comment>
<dbReference type="Proteomes" id="UP000253318">
    <property type="component" value="Unassembled WGS sequence"/>
</dbReference>
<dbReference type="OrthoDB" id="4462574at2"/>
<organism evidence="3 4">
    <name type="scientific">Marinitenerispora sediminis</name>
    <dbReference type="NCBI Taxonomy" id="1931232"/>
    <lineage>
        <taxon>Bacteria</taxon>
        <taxon>Bacillati</taxon>
        <taxon>Actinomycetota</taxon>
        <taxon>Actinomycetes</taxon>
        <taxon>Streptosporangiales</taxon>
        <taxon>Nocardiopsidaceae</taxon>
        <taxon>Marinitenerispora</taxon>
    </lineage>
</organism>
<dbReference type="AlphaFoldDB" id="A0A368T2A9"/>
<dbReference type="PRINTS" id="PR00598">
    <property type="entry name" value="HTHMARR"/>
</dbReference>
<dbReference type="GO" id="GO:0006950">
    <property type="term" value="P:response to stress"/>
    <property type="evidence" value="ECO:0007669"/>
    <property type="project" value="TreeGrafter"/>
</dbReference>
<keyword evidence="4" id="KW-1185">Reference proteome</keyword>
<evidence type="ECO:0000313" key="3">
    <source>
        <dbReference type="EMBL" id="RCV55502.1"/>
    </source>
</evidence>